<accession>A0ABU6SFX1</accession>
<name>A0ABU6SFX1_9FABA</name>
<dbReference type="EMBL" id="JASCZI010060679">
    <property type="protein sequence ID" value="MED6135226.1"/>
    <property type="molecule type" value="Genomic_DNA"/>
</dbReference>
<sequence length="171" mass="18930">MNRVGKASWVGCSELGWVRRTAKKGPTNELGWETGRVGHGRGSATCLICTVDSELNQLVIEKCGEEVRIDDVEPYQALIPADLTVAERSGRKDDDEEHSRKKRHVRARGSSNGATVSCFVLGNGRRTIIRRRERDGDKDGSEKTENATELVREDDDYGSGARDGHRDGCRC</sequence>
<reference evidence="2 3" key="1">
    <citation type="journal article" date="2023" name="Plants (Basel)">
        <title>Bridging the Gap: Combining Genomics and Transcriptomics Approaches to Understand Stylosanthes scabra, an Orphan Legume from the Brazilian Caatinga.</title>
        <authorList>
            <person name="Ferreira-Neto J.R.C."/>
            <person name="da Silva M.D."/>
            <person name="Binneck E."/>
            <person name="de Melo N.F."/>
            <person name="da Silva R.H."/>
            <person name="de Melo A.L.T.M."/>
            <person name="Pandolfi V."/>
            <person name="Bustamante F.O."/>
            <person name="Brasileiro-Vidal A.C."/>
            <person name="Benko-Iseppon A.M."/>
        </authorList>
    </citation>
    <scope>NUCLEOTIDE SEQUENCE [LARGE SCALE GENOMIC DNA]</scope>
    <source>
        <tissue evidence="2">Leaves</tissue>
    </source>
</reference>
<evidence type="ECO:0000256" key="1">
    <source>
        <dbReference type="SAM" id="MobiDB-lite"/>
    </source>
</evidence>
<organism evidence="2 3">
    <name type="scientific">Stylosanthes scabra</name>
    <dbReference type="NCBI Taxonomy" id="79078"/>
    <lineage>
        <taxon>Eukaryota</taxon>
        <taxon>Viridiplantae</taxon>
        <taxon>Streptophyta</taxon>
        <taxon>Embryophyta</taxon>
        <taxon>Tracheophyta</taxon>
        <taxon>Spermatophyta</taxon>
        <taxon>Magnoliopsida</taxon>
        <taxon>eudicotyledons</taxon>
        <taxon>Gunneridae</taxon>
        <taxon>Pentapetalae</taxon>
        <taxon>rosids</taxon>
        <taxon>fabids</taxon>
        <taxon>Fabales</taxon>
        <taxon>Fabaceae</taxon>
        <taxon>Papilionoideae</taxon>
        <taxon>50 kb inversion clade</taxon>
        <taxon>dalbergioids sensu lato</taxon>
        <taxon>Dalbergieae</taxon>
        <taxon>Pterocarpus clade</taxon>
        <taxon>Stylosanthes</taxon>
    </lineage>
</organism>
<protein>
    <submittedName>
        <fullName evidence="2">Uncharacterized protein</fullName>
    </submittedName>
</protein>
<dbReference type="Proteomes" id="UP001341840">
    <property type="component" value="Unassembled WGS sequence"/>
</dbReference>
<evidence type="ECO:0000313" key="2">
    <source>
        <dbReference type="EMBL" id="MED6135226.1"/>
    </source>
</evidence>
<feature type="region of interest" description="Disordered" evidence="1">
    <location>
        <begin position="130"/>
        <end position="171"/>
    </location>
</feature>
<feature type="compositionally biased region" description="Basic and acidic residues" evidence="1">
    <location>
        <begin position="88"/>
        <end position="99"/>
    </location>
</feature>
<feature type="compositionally biased region" description="Basic and acidic residues" evidence="1">
    <location>
        <begin position="130"/>
        <end position="146"/>
    </location>
</feature>
<evidence type="ECO:0000313" key="3">
    <source>
        <dbReference type="Proteomes" id="UP001341840"/>
    </source>
</evidence>
<proteinExistence type="predicted"/>
<keyword evidence="3" id="KW-1185">Reference proteome</keyword>
<comment type="caution">
    <text evidence="2">The sequence shown here is derived from an EMBL/GenBank/DDBJ whole genome shotgun (WGS) entry which is preliminary data.</text>
</comment>
<feature type="compositionally biased region" description="Basic and acidic residues" evidence="1">
    <location>
        <begin position="162"/>
        <end position="171"/>
    </location>
</feature>
<feature type="region of interest" description="Disordered" evidence="1">
    <location>
        <begin position="83"/>
        <end position="111"/>
    </location>
</feature>
<gene>
    <name evidence="2" type="ORF">PIB30_044350</name>
</gene>